<evidence type="ECO:0000313" key="3">
    <source>
        <dbReference type="Proteomes" id="UP000017836"/>
    </source>
</evidence>
<dbReference type="HOGENOM" id="CLU_1333541_0_0_1"/>
<dbReference type="OMA" id="GGASMWH"/>
<keyword evidence="3" id="KW-1185">Reference proteome</keyword>
<dbReference type="Pfam" id="PF02458">
    <property type="entry name" value="Transferase"/>
    <property type="match status" value="1"/>
</dbReference>
<evidence type="ECO:0000256" key="1">
    <source>
        <dbReference type="ARBA" id="ARBA00022679"/>
    </source>
</evidence>
<evidence type="ECO:0000313" key="2">
    <source>
        <dbReference type="EMBL" id="ERN07328.1"/>
    </source>
</evidence>
<dbReference type="AlphaFoldDB" id="W1PH84"/>
<dbReference type="EMBL" id="KI393807">
    <property type="protein sequence ID" value="ERN07328.1"/>
    <property type="molecule type" value="Genomic_DNA"/>
</dbReference>
<dbReference type="GO" id="GO:0016740">
    <property type="term" value="F:transferase activity"/>
    <property type="evidence" value="ECO:0007669"/>
    <property type="project" value="UniProtKB-KW"/>
</dbReference>
<dbReference type="Proteomes" id="UP000017836">
    <property type="component" value="Unassembled WGS sequence"/>
</dbReference>
<organism evidence="2 3">
    <name type="scientific">Amborella trichopoda</name>
    <dbReference type="NCBI Taxonomy" id="13333"/>
    <lineage>
        <taxon>Eukaryota</taxon>
        <taxon>Viridiplantae</taxon>
        <taxon>Streptophyta</taxon>
        <taxon>Embryophyta</taxon>
        <taxon>Tracheophyta</taxon>
        <taxon>Spermatophyta</taxon>
        <taxon>Magnoliopsida</taxon>
        <taxon>Amborellales</taxon>
        <taxon>Amborellaceae</taxon>
        <taxon>Amborella</taxon>
    </lineage>
</organism>
<dbReference type="InterPro" id="IPR023213">
    <property type="entry name" value="CAT-like_dom_sf"/>
</dbReference>
<reference evidence="3" key="1">
    <citation type="journal article" date="2013" name="Science">
        <title>The Amborella genome and the evolution of flowering plants.</title>
        <authorList>
            <consortium name="Amborella Genome Project"/>
        </authorList>
    </citation>
    <scope>NUCLEOTIDE SEQUENCE [LARGE SCALE GENOMIC DNA]</scope>
</reference>
<keyword evidence="1" id="KW-0808">Transferase</keyword>
<protein>
    <submittedName>
        <fullName evidence="2">Uncharacterized protein</fullName>
    </submittedName>
</protein>
<proteinExistence type="predicted"/>
<accession>W1PH84</accession>
<dbReference type="PANTHER" id="PTHR31896">
    <property type="entry name" value="FAMILY REGULATORY PROTEIN, PUTATIVE (AFU_ORTHOLOGUE AFUA_3G14730)-RELATED"/>
    <property type="match status" value="1"/>
</dbReference>
<dbReference type="PANTHER" id="PTHR31896:SF64">
    <property type="entry name" value="TRICHOTHECENE 3-O-ACETYLTRANSFERASE"/>
    <property type="match status" value="1"/>
</dbReference>
<dbReference type="Gramene" id="ERN07328">
    <property type="protein sequence ID" value="ERN07328"/>
    <property type="gene ID" value="AMTR_s00019p00227670"/>
</dbReference>
<name>W1PH84_AMBTC</name>
<gene>
    <name evidence="2" type="ORF">AMTR_s00019p00227670</name>
</gene>
<sequence>MRGEGSSKQISQPPVMEPWFPGHLPIALNLSEGKQVPGPGKIMANLFVASPCSALVASRDTGSWLAARLMTRCRLAASNRHRVSHPLSPQYFGNSLQAVFGLAPVGELLNRDLAWASSQLHKAIAEHSEASVLRHLEASMKAPRLYRFTNFDSFSMMVGSSPRFPMYQNNFGWGRPLAVRSGNANKYDGKIQFTPGGKEGGASMWH</sequence>
<dbReference type="InterPro" id="IPR051283">
    <property type="entry name" value="Sec_Metabolite_Acyltrans"/>
</dbReference>
<dbReference type="Gene3D" id="3.30.559.10">
    <property type="entry name" value="Chloramphenicol acetyltransferase-like domain"/>
    <property type="match status" value="1"/>
</dbReference>